<reference evidence="1 2" key="1">
    <citation type="submission" date="2018-12" db="EMBL/GenBank/DDBJ databases">
        <authorList>
            <consortium name="Pathogen Informatics"/>
        </authorList>
    </citation>
    <scope>NUCLEOTIDE SEQUENCE [LARGE SCALE GENOMIC DNA]</scope>
    <source>
        <strain evidence="1 2">NCTC9997</strain>
    </source>
</reference>
<gene>
    <name evidence="1" type="ORF">NCTC9997_05238</name>
</gene>
<evidence type="ECO:0000313" key="2">
    <source>
        <dbReference type="Proteomes" id="UP000267630"/>
    </source>
</evidence>
<dbReference type="EMBL" id="LR134253">
    <property type="protein sequence ID" value="VED54184.1"/>
    <property type="molecule type" value="Genomic_DNA"/>
</dbReference>
<dbReference type="Proteomes" id="UP000267630">
    <property type="component" value="Chromosome 3"/>
</dbReference>
<organism evidence="1 2">
    <name type="scientific">Raoultella terrigena</name>
    <name type="common">Klebsiella terrigena</name>
    <dbReference type="NCBI Taxonomy" id="577"/>
    <lineage>
        <taxon>Bacteria</taxon>
        <taxon>Pseudomonadati</taxon>
        <taxon>Pseudomonadota</taxon>
        <taxon>Gammaproteobacteria</taxon>
        <taxon>Enterobacterales</taxon>
        <taxon>Enterobacteriaceae</taxon>
        <taxon>Klebsiella/Raoultella group</taxon>
        <taxon>Raoultella</taxon>
    </lineage>
</organism>
<evidence type="ECO:0000313" key="1">
    <source>
        <dbReference type="EMBL" id="VED54184.1"/>
    </source>
</evidence>
<accession>A0A7Z9CUE9</accession>
<sequence>MNSVWQRLTGKISGDVSKNHIAHFLAGFMGCAGDVRLQDHVVERNQLGGNPRFILKDVESGPGDNTVL</sequence>
<proteinExistence type="predicted"/>
<protein>
    <submittedName>
        <fullName evidence="1">Uncharacterized protein</fullName>
    </submittedName>
</protein>
<dbReference type="PROSITE" id="PS51257">
    <property type="entry name" value="PROKAR_LIPOPROTEIN"/>
    <property type="match status" value="1"/>
</dbReference>
<dbReference type="AlphaFoldDB" id="A0A7Z9CUE9"/>
<name>A0A7Z9CUE9_RAOTE</name>
<keyword evidence="2" id="KW-1185">Reference proteome</keyword>